<organism evidence="1 2">
    <name type="scientific">Lecanosticta acicola</name>
    <dbReference type="NCBI Taxonomy" id="111012"/>
    <lineage>
        <taxon>Eukaryota</taxon>
        <taxon>Fungi</taxon>
        <taxon>Dikarya</taxon>
        <taxon>Ascomycota</taxon>
        <taxon>Pezizomycotina</taxon>
        <taxon>Dothideomycetes</taxon>
        <taxon>Dothideomycetidae</taxon>
        <taxon>Mycosphaerellales</taxon>
        <taxon>Mycosphaerellaceae</taxon>
        <taxon>Lecanosticta</taxon>
    </lineage>
</organism>
<evidence type="ECO:0000313" key="2">
    <source>
        <dbReference type="Proteomes" id="UP001296104"/>
    </source>
</evidence>
<name>A0AAI8Z9K5_9PEZI</name>
<dbReference type="AlphaFoldDB" id="A0AAI8Z9K5"/>
<evidence type="ECO:0000313" key="1">
    <source>
        <dbReference type="EMBL" id="CAK4034901.1"/>
    </source>
</evidence>
<dbReference type="Proteomes" id="UP001296104">
    <property type="component" value="Unassembled WGS sequence"/>
</dbReference>
<dbReference type="EMBL" id="CAVMBE010000147">
    <property type="protein sequence ID" value="CAK4034901.1"/>
    <property type="molecule type" value="Genomic_DNA"/>
</dbReference>
<protein>
    <submittedName>
        <fullName evidence="1">Uncharacterized protein</fullName>
    </submittedName>
</protein>
<proteinExistence type="predicted"/>
<keyword evidence="2" id="KW-1185">Reference proteome</keyword>
<gene>
    <name evidence="1" type="ORF">LECACI_7A010059</name>
</gene>
<sequence>MITQILRGQLPELAGVGDVGANSTWDEYEEIEKTDGTRVTYKEWIEEEPLEVESRIHTQSERVSARYEELVGMLNEARSRIFKPFKARAPSNDVKEYHACLPASLRNLVYRLREEPFQLTASTTANNINKAIVELDTCLSGMRLEVARWTNALERHGMGLEIGENSIFWLSFLHGAYNLEAEIEEMPELISKARMALAELMEWEDEIEDLKNGRGREACFSPPGYRNVSVYQTPADHMAVADHDSMGATEGQ</sequence>
<accession>A0AAI8Z9K5</accession>
<comment type="caution">
    <text evidence="1">The sequence shown here is derived from an EMBL/GenBank/DDBJ whole genome shotgun (WGS) entry which is preliminary data.</text>
</comment>
<reference evidence="1" key="1">
    <citation type="submission" date="2023-11" db="EMBL/GenBank/DDBJ databases">
        <authorList>
            <person name="Alioto T."/>
            <person name="Alioto T."/>
            <person name="Gomez Garrido J."/>
        </authorList>
    </citation>
    <scope>NUCLEOTIDE SEQUENCE</scope>
</reference>